<reference evidence="3" key="2">
    <citation type="submission" date="2025-09" db="UniProtKB">
        <authorList>
            <consortium name="Ensembl"/>
        </authorList>
    </citation>
    <scope>IDENTIFICATION</scope>
</reference>
<keyword evidence="4" id="KW-1185">Reference proteome</keyword>
<dbReference type="Pfam" id="PF01400">
    <property type="entry name" value="Astacin"/>
    <property type="match status" value="1"/>
</dbReference>
<sequence>HLLLEGDLPVSRSKDALKYVPCTKINGNKIINELLAKDDSEHQTIKSATDLFHAKACVLFFPWTAQVDYISTESKLGRLPTSSFSVSRCVSIGVIQYELSHVMGFCHEINWENIPQESLEYERYDTSILSSPFVNLHANFRTAFASSYGEDTVTPTPDPTGQIRQRDQLSIIDTKRIKLL</sequence>
<comment type="cofactor">
    <cofactor evidence="1">
        <name>Zn(2+)</name>
        <dbReference type="ChEBI" id="CHEBI:29105"/>
    </cofactor>
    <text evidence="1">Binds 1 zinc ion per subunit.</text>
</comment>
<keyword evidence="1" id="KW-0378">Hydrolase</keyword>
<dbReference type="GO" id="GO:0006508">
    <property type="term" value="P:proteolysis"/>
    <property type="evidence" value="ECO:0007669"/>
    <property type="project" value="UniProtKB-KW"/>
</dbReference>
<protein>
    <recommendedName>
        <fullName evidence="1">Metalloendopeptidase</fullName>
        <ecNumber evidence="1">3.4.24.-</ecNumber>
    </recommendedName>
</protein>
<keyword evidence="1" id="KW-0482">Metalloprotease</keyword>
<organism evidence="3 4">
    <name type="scientific">Paramormyrops kingsleyae</name>
    <dbReference type="NCBI Taxonomy" id="1676925"/>
    <lineage>
        <taxon>Eukaryota</taxon>
        <taxon>Metazoa</taxon>
        <taxon>Chordata</taxon>
        <taxon>Craniata</taxon>
        <taxon>Vertebrata</taxon>
        <taxon>Euteleostomi</taxon>
        <taxon>Actinopterygii</taxon>
        <taxon>Neopterygii</taxon>
        <taxon>Teleostei</taxon>
        <taxon>Osteoglossocephala</taxon>
        <taxon>Osteoglossomorpha</taxon>
        <taxon>Osteoglossiformes</taxon>
        <taxon>Mormyridae</taxon>
        <taxon>Paramormyrops</taxon>
    </lineage>
</organism>
<keyword evidence="1" id="KW-0645">Protease</keyword>
<dbReference type="AlphaFoldDB" id="A0A3B3QPV5"/>
<dbReference type="Proteomes" id="UP000261540">
    <property type="component" value="Unplaced"/>
</dbReference>
<reference evidence="3" key="1">
    <citation type="submission" date="2025-08" db="UniProtKB">
        <authorList>
            <consortium name="Ensembl"/>
        </authorList>
    </citation>
    <scope>IDENTIFICATION</scope>
</reference>
<keyword evidence="1" id="KW-0862">Zinc</keyword>
<feature type="domain" description="Peptidase M12A" evidence="2">
    <location>
        <begin position="38"/>
        <end position="178"/>
    </location>
</feature>
<accession>A0A3B3QPV5</accession>
<dbReference type="PRINTS" id="PR00480">
    <property type="entry name" value="ASTACIN"/>
</dbReference>
<dbReference type="PANTHER" id="PTHR10127:SF839">
    <property type="entry name" value="HATCHING ENZYME 1.2-RELATED"/>
    <property type="match status" value="1"/>
</dbReference>
<keyword evidence="1" id="KW-0479">Metal-binding</keyword>
<dbReference type="GO" id="GO:0046872">
    <property type="term" value="F:metal ion binding"/>
    <property type="evidence" value="ECO:0007669"/>
    <property type="project" value="UniProtKB-KW"/>
</dbReference>
<dbReference type="Gene3D" id="3.40.390.10">
    <property type="entry name" value="Collagenase (Catalytic Domain)"/>
    <property type="match status" value="1"/>
</dbReference>
<dbReference type="InterPro" id="IPR024079">
    <property type="entry name" value="MetalloPept_cat_dom_sf"/>
</dbReference>
<evidence type="ECO:0000313" key="4">
    <source>
        <dbReference type="Proteomes" id="UP000261540"/>
    </source>
</evidence>
<dbReference type="InterPro" id="IPR001506">
    <property type="entry name" value="Peptidase_M12A"/>
</dbReference>
<dbReference type="Ensembl" id="ENSPKIT00000031506.1">
    <property type="protein sequence ID" value="ENSPKIP00000007451.1"/>
    <property type="gene ID" value="ENSPKIG00000023288.1"/>
</dbReference>
<dbReference type="GO" id="GO:0004222">
    <property type="term" value="F:metalloendopeptidase activity"/>
    <property type="evidence" value="ECO:0007669"/>
    <property type="project" value="UniProtKB-UniRule"/>
</dbReference>
<evidence type="ECO:0000259" key="2">
    <source>
        <dbReference type="Pfam" id="PF01400"/>
    </source>
</evidence>
<evidence type="ECO:0000313" key="3">
    <source>
        <dbReference type="Ensembl" id="ENSPKIP00000007451.1"/>
    </source>
</evidence>
<dbReference type="EC" id="3.4.24.-" evidence="1"/>
<evidence type="ECO:0000256" key="1">
    <source>
        <dbReference type="RuleBase" id="RU361183"/>
    </source>
</evidence>
<dbReference type="PANTHER" id="PTHR10127">
    <property type="entry name" value="DISCOIDIN, CUB, EGF, LAMININ , AND ZINC METALLOPROTEASE DOMAIN CONTAINING"/>
    <property type="match status" value="1"/>
</dbReference>
<proteinExistence type="predicted"/>
<dbReference type="SUPFAM" id="SSF55486">
    <property type="entry name" value="Metalloproteases ('zincins'), catalytic domain"/>
    <property type="match status" value="1"/>
</dbReference>
<name>A0A3B3QPV5_9TELE</name>